<dbReference type="Proteomes" id="UP001054837">
    <property type="component" value="Unassembled WGS sequence"/>
</dbReference>
<protein>
    <submittedName>
        <fullName evidence="1">Uncharacterized protein</fullName>
    </submittedName>
</protein>
<proteinExistence type="predicted"/>
<evidence type="ECO:0000313" key="2">
    <source>
        <dbReference type="Proteomes" id="UP001054837"/>
    </source>
</evidence>
<sequence length="68" mass="7180">MLPNISCKSLTTTCGFENSCPGEFACGHLPCSSLYASQHFLQSLTITCGFENSCPGEFACGHLPCSSL</sequence>
<dbReference type="AlphaFoldDB" id="A0AAV4UVM9"/>
<name>A0AAV4UVM9_9ARAC</name>
<accession>A0AAV4UVM9</accession>
<evidence type="ECO:0000313" key="1">
    <source>
        <dbReference type="EMBL" id="GIY61937.1"/>
    </source>
</evidence>
<comment type="caution">
    <text evidence="1">The sequence shown here is derived from an EMBL/GenBank/DDBJ whole genome shotgun (WGS) entry which is preliminary data.</text>
</comment>
<keyword evidence="2" id="KW-1185">Reference proteome</keyword>
<feature type="non-terminal residue" evidence="1">
    <location>
        <position position="68"/>
    </location>
</feature>
<organism evidence="1 2">
    <name type="scientific">Caerostris darwini</name>
    <dbReference type="NCBI Taxonomy" id="1538125"/>
    <lineage>
        <taxon>Eukaryota</taxon>
        <taxon>Metazoa</taxon>
        <taxon>Ecdysozoa</taxon>
        <taxon>Arthropoda</taxon>
        <taxon>Chelicerata</taxon>
        <taxon>Arachnida</taxon>
        <taxon>Araneae</taxon>
        <taxon>Araneomorphae</taxon>
        <taxon>Entelegynae</taxon>
        <taxon>Araneoidea</taxon>
        <taxon>Araneidae</taxon>
        <taxon>Caerostris</taxon>
    </lineage>
</organism>
<reference evidence="1 2" key="1">
    <citation type="submission" date="2021-06" db="EMBL/GenBank/DDBJ databases">
        <title>Caerostris darwini draft genome.</title>
        <authorList>
            <person name="Kono N."/>
            <person name="Arakawa K."/>
        </authorList>
    </citation>
    <scope>NUCLEOTIDE SEQUENCE [LARGE SCALE GENOMIC DNA]</scope>
</reference>
<gene>
    <name evidence="1" type="ORF">CDAR_262381</name>
</gene>
<dbReference type="EMBL" id="BPLQ01012012">
    <property type="protein sequence ID" value="GIY61937.1"/>
    <property type="molecule type" value="Genomic_DNA"/>
</dbReference>